<accession>A0ABS7PZ60</accession>
<dbReference type="Proteomes" id="UP000778578">
    <property type="component" value="Unassembled WGS sequence"/>
</dbReference>
<feature type="region of interest" description="Disordered" evidence="1">
    <location>
        <begin position="223"/>
        <end position="244"/>
    </location>
</feature>
<protein>
    <submittedName>
        <fullName evidence="2">Uncharacterized protein</fullName>
    </submittedName>
</protein>
<name>A0ABS7PZ60_9ACTN</name>
<keyword evidence="3" id="KW-1185">Reference proteome</keyword>
<evidence type="ECO:0000313" key="3">
    <source>
        <dbReference type="Proteomes" id="UP000778578"/>
    </source>
</evidence>
<sequence length="244" mass="25767">MSPADRHVVAGRPATAEEALRAAEYWGAQVYRGLRAGERVDDEAVHLACLLLDWGHHADVVRDLVTRRPADIPEPEMAELAAALLRVSGFDPGFALAPERLAVLEQAVRKVAADFAGSAIAGIDGLHLVRTDDVGPRALLALGDGTLLNMGNGLAPATGDDPVRAAAEVAAEVQDEVAARFRVVWPVCVEHRLGARPAVTARMARWRCAVGGPVGHDMAEVGRLGTSKQALRASVPPRDGPASR</sequence>
<evidence type="ECO:0000313" key="2">
    <source>
        <dbReference type="EMBL" id="MBY8876158.1"/>
    </source>
</evidence>
<proteinExistence type="predicted"/>
<organism evidence="2 3">
    <name type="scientific">Actinacidiphila acidipaludis</name>
    <dbReference type="NCBI Taxonomy" id="2873382"/>
    <lineage>
        <taxon>Bacteria</taxon>
        <taxon>Bacillati</taxon>
        <taxon>Actinomycetota</taxon>
        <taxon>Actinomycetes</taxon>
        <taxon>Kitasatosporales</taxon>
        <taxon>Streptomycetaceae</taxon>
        <taxon>Actinacidiphila</taxon>
    </lineage>
</organism>
<evidence type="ECO:0000256" key="1">
    <source>
        <dbReference type="SAM" id="MobiDB-lite"/>
    </source>
</evidence>
<comment type="caution">
    <text evidence="2">The sequence shown here is derived from an EMBL/GenBank/DDBJ whole genome shotgun (WGS) entry which is preliminary data.</text>
</comment>
<dbReference type="RefSeq" id="WP_222959435.1">
    <property type="nucleotide sequence ID" value="NZ_JAINZZ010000001.1"/>
</dbReference>
<dbReference type="EMBL" id="JAINZZ010000001">
    <property type="protein sequence ID" value="MBY8876158.1"/>
    <property type="molecule type" value="Genomic_DNA"/>
</dbReference>
<gene>
    <name evidence="2" type="ORF">K7862_00680</name>
</gene>
<reference evidence="2 3" key="1">
    <citation type="submission" date="2021-08" db="EMBL/GenBank/DDBJ databases">
        <title>WGS of actinomycetes from Thailand.</title>
        <authorList>
            <person name="Thawai C."/>
        </authorList>
    </citation>
    <scope>NUCLEOTIDE SEQUENCE [LARGE SCALE GENOMIC DNA]</scope>
    <source>
        <strain evidence="2 3">PLK6-54</strain>
    </source>
</reference>